<organism evidence="6 7">
    <name type="scientific">Syntrophobotulus glycolicus (strain DSM 8271 / FlGlyR)</name>
    <dbReference type="NCBI Taxonomy" id="645991"/>
    <lineage>
        <taxon>Bacteria</taxon>
        <taxon>Bacillati</taxon>
        <taxon>Bacillota</taxon>
        <taxon>Clostridia</taxon>
        <taxon>Eubacteriales</taxon>
        <taxon>Desulfitobacteriaceae</taxon>
        <taxon>Syntrophobotulus</taxon>
    </lineage>
</organism>
<gene>
    <name evidence="6" type="ordered locus">Sgly_3361</name>
</gene>
<dbReference type="KEGG" id="sgy:Sgly_3361"/>
<dbReference type="SUPFAM" id="SSF110849">
    <property type="entry name" value="ParB/Sulfiredoxin"/>
    <property type="match status" value="1"/>
</dbReference>
<dbReference type="OrthoDB" id="9802051at2"/>
<dbReference type="SMART" id="SM00470">
    <property type="entry name" value="ParB"/>
    <property type="match status" value="1"/>
</dbReference>
<dbReference type="GO" id="GO:0005694">
    <property type="term" value="C:chromosome"/>
    <property type="evidence" value="ECO:0007669"/>
    <property type="project" value="TreeGrafter"/>
</dbReference>
<dbReference type="Pfam" id="PF02195">
    <property type="entry name" value="ParB_N"/>
    <property type="match status" value="1"/>
</dbReference>
<evidence type="ECO:0000259" key="5">
    <source>
        <dbReference type="SMART" id="SM00470"/>
    </source>
</evidence>
<dbReference type="Pfam" id="PF17762">
    <property type="entry name" value="HTH_ParB"/>
    <property type="match status" value="1"/>
</dbReference>
<reference evidence="6 7" key="1">
    <citation type="journal article" date="2011" name="Stand. Genomic Sci.">
        <title>Complete genome sequence of Syntrophobotulus glycolicus type strain (FlGlyR).</title>
        <authorList>
            <person name="Han C."/>
            <person name="Mwirichia R."/>
            <person name="Chertkov O."/>
            <person name="Held B."/>
            <person name="Lapidus A."/>
            <person name="Nolan M."/>
            <person name="Lucas S."/>
            <person name="Hammon N."/>
            <person name="Deshpande S."/>
            <person name="Cheng J.F."/>
            <person name="Tapia R."/>
            <person name="Goodwin L."/>
            <person name="Pitluck S."/>
            <person name="Huntemann M."/>
            <person name="Liolios K."/>
            <person name="Ivanova N."/>
            <person name="Pagani I."/>
            <person name="Mavromatis K."/>
            <person name="Ovchinikova G."/>
            <person name="Pati A."/>
            <person name="Chen A."/>
            <person name="Palaniappan K."/>
            <person name="Land M."/>
            <person name="Hauser L."/>
            <person name="Brambilla E.M."/>
            <person name="Rohde M."/>
            <person name="Spring S."/>
            <person name="Sikorski J."/>
            <person name="Goker M."/>
            <person name="Woyke T."/>
            <person name="Bristow J."/>
            <person name="Eisen J.A."/>
            <person name="Markowitz V."/>
            <person name="Hugenholtz P."/>
            <person name="Kyrpides N.C."/>
            <person name="Klenk H.P."/>
            <person name="Detter J.C."/>
        </authorList>
    </citation>
    <scope>NUCLEOTIDE SEQUENCE [LARGE SCALE GENOMIC DNA]</scope>
    <source>
        <strain evidence="7">DSM 8271 / FlGlyR</strain>
    </source>
</reference>
<proteinExistence type="inferred from homology"/>
<dbReference type="Pfam" id="PF23552">
    <property type="entry name" value="ParB_C"/>
    <property type="match status" value="1"/>
</dbReference>
<dbReference type="InterPro" id="IPR036086">
    <property type="entry name" value="ParB/Sulfiredoxin_sf"/>
</dbReference>
<evidence type="ECO:0000313" key="7">
    <source>
        <dbReference type="Proteomes" id="UP000007488"/>
    </source>
</evidence>
<dbReference type="AlphaFoldDB" id="F0T2Y6"/>
<keyword evidence="3" id="KW-0159">Chromosome partition</keyword>
<dbReference type="PANTHER" id="PTHR33375">
    <property type="entry name" value="CHROMOSOME-PARTITIONING PROTEIN PARB-RELATED"/>
    <property type="match status" value="1"/>
</dbReference>
<dbReference type="NCBIfam" id="TIGR00180">
    <property type="entry name" value="parB_part"/>
    <property type="match status" value="1"/>
</dbReference>
<dbReference type="STRING" id="645991.Sgly_3361"/>
<dbReference type="CDD" id="cd16393">
    <property type="entry name" value="SPO0J_N"/>
    <property type="match status" value="1"/>
</dbReference>
<comment type="similarity">
    <text evidence="2">Belongs to the ParB family.</text>
</comment>
<dbReference type="GO" id="GO:0009295">
    <property type="term" value="C:nucleoid"/>
    <property type="evidence" value="ECO:0007669"/>
    <property type="project" value="UniProtKB-SubCell"/>
</dbReference>
<evidence type="ECO:0000256" key="1">
    <source>
        <dbReference type="ARBA" id="ARBA00004453"/>
    </source>
</evidence>
<comment type="subcellular location">
    <subcellularLocation>
        <location evidence="1">Cytoplasm</location>
        <location evidence="1">Nucleoid</location>
    </subcellularLocation>
</comment>
<dbReference type="GO" id="GO:0007059">
    <property type="term" value="P:chromosome segregation"/>
    <property type="evidence" value="ECO:0007669"/>
    <property type="project" value="UniProtKB-KW"/>
</dbReference>
<feature type="domain" description="ParB-like N-terminal" evidence="5">
    <location>
        <begin position="25"/>
        <end position="114"/>
    </location>
</feature>
<dbReference type="eggNOG" id="COG1475">
    <property type="taxonomic scope" value="Bacteria"/>
</dbReference>
<dbReference type="Proteomes" id="UP000007488">
    <property type="component" value="Chromosome"/>
</dbReference>
<dbReference type="HOGENOM" id="CLU_023853_0_0_9"/>
<name>F0T2Y6_SYNGF</name>
<evidence type="ECO:0000256" key="2">
    <source>
        <dbReference type="ARBA" id="ARBA00006295"/>
    </source>
</evidence>
<dbReference type="EMBL" id="CP002547">
    <property type="protein sequence ID" value="ADY57623.1"/>
    <property type="molecule type" value="Genomic_DNA"/>
</dbReference>
<protein>
    <submittedName>
        <fullName evidence="6">Chromosome segregation DNA-binding protein</fullName>
    </submittedName>
</protein>
<dbReference type="InterPro" id="IPR050336">
    <property type="entry name" value="Chromosome_partition/occlusion"/>
</dbReference>
<dbReference type="GO" id="GO:0003677">
    <property type="term" value="F:DNA binding"/>
    <property type="evidence" value="ECO:0007669"/>
    <property type="project" value="UniProtKB-KW"/>
</dbReference>
<dbReference type="FunFam" id="1.10.10.2830:FF:000001">
    <property type="entry name" value="Chromosome partitioning protein ParB"/>
    <property type="match status" value="1"/>
</dbReference>
<keyword evidence="4 6" id="KW-0238">DNA-binding</keyword>
<dbReference type="InterPro" id="IPR057240">
    <property type="entry name" value="ParB_dimer_C"/>
</dbReference>
<dbReference type="Gene3D" id="1.10.10.2830">
    <property type="match status" value="1"/>
</dbReference>
<evidence type="ECO:0000256" key="4">
    <source>
        <dbReference type="ARBA" id="ARBA00023125"/>
    </source>
</evidence>
<evidence type="ECO:0000313" key="6">
    <source>
        <dbReference type="EMBL" id="ADY57623.1"/>
    </source>
</evidence>
<accession>F0T2Y6</accession>
<dbReference type="InterPro" id="IPR041468">
    <property type="entry name" value="HTH_ParB/Spo0J"/>
</dbReference>
<dbReference type="RefSeq" id="WP_013626348.1">
    <property type="nucleotide sequence ID" value="NC_015172.1"/>
</dbReference>
<reference evidence="7" key="2">
    <citation type="submission" date="2011-02" db="EMBL/GenBank/DDBJ databases">
        <title>The complete genome of Syntrophobotulus glycolicus DSM 8271.</title>
        <authorList>
            <person name="Lucas S."/>
            <person name="Copeland A."/>
            <person name="Lapidus A."/>
            <person name="Bruce D."/>
            <person name="Goodwin L."/>
            <person name="Pitluck S."/>
            <person name="Kyrpides N."/>
            <person name="Mavromatis K."/>
            <person name="Pagani I."/>
            <person name="Ivanova N."/>
            <person name="Mikhailova N."/>
            <person name="Chertkov O."/>
            <person name="Held B."/>
            <person name="Detter J.C."/>
            <person name="Tapia R."/>
            <person name="Han C."/>
            <person name="Land M."/>
            <person name="Hauser L."/>
            <person name="Markowitz V."/>
            <person name="Cheng J.-F."/>
            <person name="Hugenholtz P."/>
            <person name="Woyke T."/>
            <person name="Wu D."/>
            <person name="Spring S."/>
            <person name="Schroeder M."/>
            <person name="Brambilla E."/>
            <person name="Klenk H.-P."/>
            <person name="Eisen J.A."/>
        </authorList>
    </citation>
    <scope>NUCLEOTIDE SEQUENCE [LARGE SCALE GENOMIC DNA]</scope>
    <source>
        <strain evidence="7">DSM 8271 / FlGlyR</strain>
    </source>
</reference>
<dbReference type="Gene3D" id="3.90.1530.30">
    <property type="match status" value="1"/>
</dbReference>
<dbReference type="FunFam" id="3.90.1530.30:FF:000001">
    <property type="entry name" value="Chromosome partitioning protein ParB"/>
    <property type="match status" value="1"/>
</dbReference>
<dbReference type="SUPFAM" id="SSF109709">
    <property type="entry name" value="KorB DNA-binding domain-like"/>
    <property type="match status" value="1"/>
</dbReference>
<keyword evidence="7" id="KW-1185">Reference proteome</keyword>
<sequence>MSRKGLGKGLGALIVERDNTNGEIKEILLRDLVPNPNQPRKEFDQEKLQELADSIREHGLIQPVLVKPHEGKYCIIAGERRFRASQLLGLDRISCIVRECSDQDMTEKALIENIQRTDLSPIEEGLAYARLMNDYGLTQDQVAKKVGKGRPTVANLLRIIQLPQEVLLLLSNADLSLGHAKVLLGVEDSSKQIELARTVVEDALSVRQLEMIIAGKILNEETTSEGDPDSFRNAKKKPQRVFQHSELKDIQEKLHGTFQTKVKIVGNDKRGKIEIEYYSKDELDRLLELWRIETS</sequence>
<dbReference type="GO" id="GO:0045881">
    <property type="term" value="P:positive regulation of sporulation resulting in formation of a cellular spore"/>
    <property type="evidence" value="ECO:0007669"/>
    <property type="project" value="TreeGrafter"/>
</dbReference>
<evidence type="ECO:0000256" key="3">
    <source>
        <dbReference type="ARBA" id="ARBA00022829"/>
    </source>
</evidence>
<dbReference type="PANTHER" id="PTHR33375:SF1">
    <property type="entry name" value="CHROMOSOME-PARTITIONING PROTEIN PARB-RELATED"/>
    <property type="match status" value="1"/>
</dbReference>
<dbReference type="InterPro" id="IPR003115">
    <property type="entry name" value="ParB_N"/>
</dbReference>
<dbReference type="InterPro" id="IPR004437">
    <property type="entry name" value="ParB/RepB/Spo0J"/>
</dbReference>